<dbReference type="EMBL" id="PYAS01000009">
    <property type="protein sequence ID" value="PSL26774.1"/>
    <property type="molecule type" value="Genomic_DNA"/>
</dbReference>
<evidence type="ECO:0000313" key="3">
    <source>
        <dbReference type="Proteomes" id="UP000241964"/>
    </source>
</evidence>
<evidence type="ECO:0000313" key="2">
    <source>
        <dbReference type="EMBL" id="PSL26774.1"/>
    </source>
</evidence>
<comment type="caution">
    <text evidence="2">The sequence shown here is derived from an EMBL/GenBank/DDBJ whole genome shotgun (WGS) entry which is preliminary data.</text>
</comment>
<protein>
    <submittedName>
        <fullName evidence="2">Uncharacterized protein</fullName>
    </submittedName>
</protein>
<organism evidence="2 3">
    <name type="scientific">Dyadobacter jiangsuensis</name>
    <dbReference type="NCBI Taxonomy" id="1591085"/>
    <lineage>
        <taxon>Bacteria</taxon>
        <taxon>Pseudomonadati</taxon>
        <taxon>Bacteroidota</taxon>
        <taxon>Cytophagia</taxon>
        <taxon>Cytophagales</taxon>
        <taxon>Spirosomataceae</taxon>
        <taxon>Dyadobacter</taxon>
    </lineage>
</organism>
<name>A0A2P8FYI5_9BACT</name>
<feature type="transmembrane region" description="Helical" evidence="1">
    <location>
        <begin position="84"/>
        <end position="103"/>
    </location>
</feature>
<keyword evidence="3" id="KW-1185">Reference proteome</keyword>
<accession>A0A2P8FYI5</accession>
<evidence type="ECO:0000256" key="1">
    <source>
        <dbReference type="SAM" id="Phobius"/>
    </source>
</evidence>
<dbReference type="Proteomes" id="UP000241964">
    <property type="component" value="Unassembled WGS sequence"/>
</dbReference>
<sequence>MQNALLPITYYFIKMSESEKIKAQLVIVTGLVVLYFIFKSQYPYFLIAAAVIGVCSLAIPVFGDLVVKGWYKIAEVLGAINGKILLSLVFFVVLFPVAVIAKLTKKNPLHLKKEDTDSVFTERNHKYSAKDLEQVW</sequence>
<dbReference type="InterPro" id="IPR045781">
    <property type="entry name" value="SxtJ"/>
</dbReference>
<gene>
    <name evidence="2" type="ORF">CLV60_109267</name>
</gene>
<reference evidence="2 3" key="1">
    <citation type="submission" date="2018-03" db="EMBL/GenBank/DDBJ databases">
        <title>Genomic Encyclopedia of Archaeal and Bacterial Type Strains, Phase II (KMG-II): from individual species to whole genera.</title>
        <authorList>
            <person name="Goeker M."/>
        </authorList>
    </citation>
    <scope>NUCLEOTIDE SEQUENCE [LARGE SCALE GENOMIC DNA]</scope>
    <source>
        <strain evidence="2 3">DSM 29057</strain>
    </source>
</reference>
<dbReference type="AlphaFoldDB" id="A0A2P8FYI5"/>
<feature type="transmembrane region" description="Helical" evidence="1">
    <location>
        <begin position="21"/>
        <end position="38"/>
    </location>
</feature>
<dbReference type="Pfam" id="PF19588">
    <property type="entry name" value="SxtJ"/>
    <property type="match status" value="1"/>
</dbReference>
<feature type="transmembrane region" description="Helical" evidence="1">
    <location>
        <begin position="44"/>
        <end position="63"/>
    </location>
</feature>
<keyword evidence="1" id="KW-1133">Transmembrane helix</keyword>
<keyword evidence="1" id="KW-0472">Membrane</keyword>
<proteinExistence type="predicted"/>
<keyword evidence="1" id="KW-0812">Transmembrane</keyword>